<sequence length="243" mass="26753">MSEWSLPKLFASLHRKIDTELSVAREALNHPGTKGDTSEAIWIGLLRQYLPERYRVCSAHIVDSEGVFSDQIDIVIFDRQYSPFVFDFLGAKVIPAESVYAVFEAKQSINAAMIDYARGKVATVRSLSRTSMPIPTANGPVAAVPPKHILGGLVTLESDWKSPPLGDALQEKLDGDRSVLKRLDLGCIAAHGVFTFVDEATAHKRIESSSATTRFLFELIARLQSLGTVPMMDIGAYSKWLDS</sequence>
<accession>A0A1I6GDX4</accession>
<dbReference type="Pfam" id="PF20247">
    <property type="entry name" value="DUF6602"/>
    <property type="match status" value="1"/>
</dbReference>
<evidence type="ECO:0000313" key="2">
    <source>
        <dbReference type="EMBL" id="SFR40396.1"/>
    </source>
</evidence>
<gene>
    <name evidence="2" type="ORF">SAMN04488005_1492</name>
</gene>
<protein>
    <recommendedName>
        <fullName evidence="1">DUF6602 domain-containing protein</fullName>
    </recommendedName>
</protein>
<dbReference type="AlphaFoldDB" id="A0A1I6GDX4"/>
<name>A0A1I6GDX4_9RHOB</name>
<dbReference type="OrthoDB" id="3765434at2"/>
<dbReference type="STRING" id="390270.SAMN04488005_1492"/>
<dbReference type="Proteomes" id="UP000199478">
    <property type="component" value="Unassembled WGS sequence"/>
</dbReference>
<proteinExistence type="predicted"/>
<feature type="domain" description="DUF6602" evidence="1">
    <location>
        <begin position="25"/>
        <end position="127"/>
    </location>
</feature>
<evidence type="ECO:0000259" key="1">
    <source>
        <dbReference type="Pfam" id="PF20247"/>
    </source>
</evidence>
<evidence type="ECO:0000313" key="3">
    <source>
        <dbReference type="Proteomes" id="UP000199478"/>
    </source>
</evidence>
<reference evidence="3" key="1">
    <citation type="submission" date="2016-10" db="EMBL/GenBank/DDBJ databases">
        <authorList>
            <person name="Varghese N."/>
            <person name="Submissions S."/>
        </authorList>
    </citation>
    <scope>NUCLEOTIDE SEQUENCE [LARGE SCALE GENOMIC DNA]</scope>
    <source>
        <strain evidence="3">DSM 26879</strain>
    </source>
</reference>
<dbReference type="InterPro" id="IPR046537">
    <property type="entry name" value="DUF6602"/>
</dbReference>
<organism evidence="2 3">
    <name type="scientific">Yoonia tamlensis</name>
    <dbReference type="NCBI Taxonomy" id="390270"/>
    <lineage>
        <taxon>Bacteria</taxon>
        <taxon>Pseudomonadati</taxon>
        <taxon>Pseudomonadota</taxon>
        <taxon>Alphaproteobacteria</taxon>
        <taxon>Rhodobacterales</taxon>
        <taxon>Paracoccaceae</taxon>
        <taxon>Yoonia</taxon>
    </lineage>
</organism>
<dbReference type="CDD" id="cd21411">
    <property type="entry name" value="NucC"/>
    <property type="match status" value="1"/>
</dbReference>
<dbReference type="RefSeq" id="WP_090198348.1">
    <property type="nucleotide sequence ID" value="NZ_FOYP01000001.1"/>
</dbReference>
<dbReference type="EMBL" id="FOYP01000001">
    <property type="protein sequence ID" value="SFR40396.1"/>
    <property type="molecule type" value="Genomic_DNA"/>
</dbReference>
<keyword evidence="3" id="KW-1185">Reference proteome</keyword>